<organism evidence="2">
    <name type="scientific">Aplanochytrium stocchinoi</name>
    <dbReference type="NCBI Taxonomy" id="215587"/>
    <lineage>
        <taxon>Eukaryota</taxon>
        <taxon>Sar</taxon>
        <taxon>Stramenopiles</taxon>
        <taxon>Bigyra</taxon>
        <taxon>Labyrinthulomycetes</taxon>
        <taxon>Thraustochytrida</taxon>
        <taxon>Thraustochytriidae</taxon>
        <taxon>Aplanochytrium</taxon>
    </lineage>
</organism>
<evidence type="ECO:0000256" key="1">
    <source>
        <dbReference type="SAM" id="MobiDB-lite"/>
    </source>
</evidence>
<reference evidence="2" key="1">
    <citation type="submission" date="2021-01" db="EMBL/GenBank/DDBJ databases">
        <authorList>
            <person name="Corre E."/>
            <person name="Pelletier E."/>
            <person name="Niang G."/>
            <person name="Scheremetjew M."/>
            <person name="Finn R."/>
            <person name="Kale V."/>
            <person name="Holt S."/>
            <person name="Cochrane G."/>
            <person name="Meng A."/>
            <person name="Brown T."/>
            <person name="Cohen L."/>
        </authorList>
    </citation>
    <scope>NUCLEOTIDE SEQUENCE</scope>
    <source>
        <strain evidence="2">GSBS06</strain>
    </source>
</reference>
<sequence length="177" mass="20760">MVDVSPERLKSLAEYRNRFSLKTPKGNENRSRNPGVKLGRVRKSIESIRRNRNQKNEPEQRNFNFMLQPVQSTMMESTILDFQTRNAELLDGSLGESYALIRNVYVTKGPKRVQKLISEEGDSMDIRRSCNEKELSIQEAKFRIKSMLIGNGRFRKRGIHFINFYYIVTFLFTKTML</sequence>
<protein>
    <submittedName>
        <fullName evidence="2">Uncharacterized protein</fullName>
    </submittedName>
</protein>
<feature type="region of interest" description="Disordered" evidence="1">
    <location>
        <begin position="21"/>
        <end position="61"/>
    </location>
</feature>
<accession>A0A7S3V069</accession>
<evidence type="ECO:0000313" key="2">
    <source>
        <dbReference type="EMBL" id="CAE0443208.1"/>
    </source>
</evidence>
<dbReference type="AlphaFoldDB" id="A0A7S3V069"/>
<gene>
    <name evidence="2" type="ORF">ASTO00021_LOCUS13303</name>
</gene>
<feature type="compositionally biased region" description="Basic and acidic residues" evidence="1">
    <location>
        <begin position="43"/>
        <end position="60"/>
    </location>
</feature>
<proteinExistence type="predicted"/>
<name>A0A7S3V069_9STRA</name>
<dbReference type="EMBL" id="HBIN01017442">
    <property type="protein sequence ID" value="CAE0443208.1"/>
    <property type="molecule type" value="Transcribed_RNA"/>
</dbReference>